<reference evidence="2 3" key="1">
    <citation type="submission" date="2020-02" db="EMBL/GenBank/DDBJ databases">
        <title>Plant-Promoting Endophytic Bacterium Rhizobium oryzihabitans sp. nov., Isolated from the Root of Rice.</title>
        <authorList>
            <person name="zhao J."/>
            <person name="Zhang G."/>
        </authorList>
    </citation>
    <scope>NUCLEOTIDE SEQUENCE [LARGE SCALE GENOMIC DNA]</scope>
    <source>
        <strain evidence="2 3">M15</strain>
    </source>
</reference>
<feature type="region of interest" description="Disordered" evidence="1">
    <location>
        <begin position="331"/>
        <end position="382"/>
    </location>
</feature>
<dbReference type="Gene3D" id="3.40.50.300">
    <property type="entry name" value="P-loop containing nucleotide triphosphate hydrolases"/>
    <property type="match status" value="1"/>
</dbReference>
<gene>
    <name evidence="2" type="ORF">G3A56_01530</name>
</gene>
<keyword evidence="3" id="KW-1185">Reference proteome</keyword>
<dbReference type="KEGG" id="roy:G3A56_01530"/>
<organism evidence="2 3">
    <name type="scientific">Rhizobium oryzihabitans</name>
    <dbReference type="NCBI Taxonomy" id="2267833"/>
    <lineage>
        <taxon>Bacteria</taxon>
        <taxon>Pseudomonadati</taxon>
        <taxon>Pseudomonadota</taxon>
        <taxon>Alphaproteobacteria</taxon>
        <taxon>Hyphomicrobiales</taxon>
        <taxon>Rhizobiaceae</taxon>
        <taxon>Rhizobium/Agrobacterium group</taxon>
        <taxon>Rhizobium</taxon>
    </lineage>
</organism>
<name>A0A7L5BKF6_9HYPH</name>
<evidence type="ECO:0000313" key="3">
    <source>
        <dbReference type="Proteomes" id="UP000464865"/>
    </source>
</evidence>
<dbReference type="SUPFAM" id="SSF52540">
    <property type="entry name" value="P-loop containing nucleoside triphosphate hydrolases"/>
    <property type="match status" value="1"/>
</dbReference>
<proteinExistence type="predicted"/>
<dbReference type="AlphaFoldDB" id="A0A7L5BKF6"/>
<dbReference type="Proteomes" id="UP000464865">
    <property type="component" value="Chromosome M15-11"/>
</dbReference>
<protein>
    <submittedName>
        <fullName evidence="2">AAA family ATPase</fullName>
    </submittedName>
</protein>
<dbReference type="EMBL" id="CP048632">
    <property type="protein sequence ID" value="QIB39370.1"/>
    <property type="molecule type" value="Genomic_DNA"/>
</dbReference>
<accession>A0A7L5BKF6</accession>
<feature type="compositionally biased region" description="Low complexity" evidence="1">
    <location>
        <begin position="371"/>
        <end position="382"/>
    </location>
</feature>
<dbReference type="Pfam" id="PF13479">
    <property type="entry name" value="AAA_24"/>
    <property type="match status" value="1"/>
</dbReference>
<dbReference type="InterPro" id="IPR027417">
    <property type="entry name" value="P-loop_NTPase"/>
</dbReference>
<evidence type="ECO:0000256" key="1">
    <source>
        <dbReference type="SAM" id="MobiDB-lite"/>
    </source>
</evidence>
<evidence type="ECO:0000313" key="2">
    <source>
        <dbReference type="EMBL" id="QIB39370.1"/>
    </source>
</evidence>
<sequence>MKIERAVREKTYTLTSIAGPSGSGKTYSALLYARGLVGPEGKIGFIDTENKRSRFYADVAGGFDVIDLDPPFTSGRYIEAIKAFEKAGYPAIVVDSISHEWEGSGGVLEQAEAIEERTKRAGLHCWQKPKAGHKKLMNELLQTRAHLIFCCRVKEKVVQAKGRDGKTEIINEGFVVVQEKSFIYEMTVSMMLEEGTHVPLLQKCPGDLLNAFPQGSRVTTQIGNTVSQWANEGRAIDTDLEDAKREGLMIANQGVAPLTKWWAALTPAKKKVLESFKDTLKSIASAHDQMLADQMDAGGGDIAERIAAARKASGDTTDGQEGFNRDFVRQQTQGASASRPDQDNTPSADAPPAPASSADAGNTPVDEAGADDTPASDAPASTIYPTDRADLIECCRKLMFIVVDPSLETPQQRRATLVTAKDNWKDSLPEELHLHIKAFVESADAQIKADPKVMPALREKALTHFAEMLDCKASDLGGVDG</sequence>